<feature type="signal peptide" evidence="2">
    <location>
        <begin position="1"/>
        <end position="20"/>
    </location>
</feature>
<evidence type="ECO:0000256" key="1">
    <source>
        <dbReference type="SAM" id="MobiDB-lite"/>
    </source>
</evidence>
<keyword evidence="2" id="KW-0732">Signal</keyword>
<dbReference type="PANTHER" id="PTHR38122">
    <property type="entry name" value="GLYCOPROTEIN X"/>
    <property type="match status" value="1"/>
</dbReference>
<dbReference type="STRING" id="73230.A0A2B7ZC72"/>
<reference evidence="3 4" key="1">
    <citation type="submission" date="2017-10" db="EMBL/GenBank/DDBJ databases">
        <title>Comparative genomics in systemic dimorphic fungi from Ajellomycetaceae.</title>
        <authorList>
            <person name="Munoz J.F."/>
            <person name="Mcewen J.G."/>
            <person name="Clay O.K."/>
            <person name="Cuomo C.A."/>
        </authorList>
    </citation>
    <scope>NUCLEOTIDE SEQUENCE [LARGE SCALE GENOMIC DNA]</scope>
    <source>
        <strain evidence="3 4">UAMH4076</strain>
    </source>
</reference>
<name>A0A2B7ZC72_9EURO</name>
<evidence type="ECO:0000256" key="2">
    <source>
        <dbReference type="SAM" id="SignalP"/>
    </source>
</evidence>
<dbReference type="AlphaFoldDB" id="A0A2B7ZC72"/>
<keyword evidence="4" id="KW-1185">Reference proteome</keyword>
<dbReference type="PANTHER" id="PTHR38122:SF1">
    <property type="entry name" value="GLYCOPROTEIN X"/>
    <property type="match status" value="1"/>
</dbReference>
<comment type="caution">
    <text evidence="3">The sequence shown here is derived from an EMBL/GenBank/DDBJ whole genome shotgun (WGS) entry which is preliminary data.</text>
</comment>
<feature type="compositionally biased region" description="Low complexity" evidence="1">
    <location>
        <begin position="263"/>
        <end position="273"/>
    </location>
</feature>
<proteinExistence type="predicted"/>
<feature type="region of interest" description="Disordered" evidence="1">
    <location>
        <begin position="263"/>
        <end position="285"/>
    </location>
</feature>
<dbReference type="VEuPathDB" id="FungiDB:EMCG_06890"/>
<accession>A0A2B7ZC72</accession>
<dbReference type="Proteomes" id="UP000226031">
    <property type="component" value="Unassembled WGS sequence"/>
</dbReference>
<evidence type="ECO:0000313" key="3">
    <source>
        <dbReference type="EMBL" id="PGH31185.1"/>
    </source>
</evidence>
<sequence>MTLLLLALTWASVCVLPGNAQNDHIGIKVGLNVGGQPPAPGGKSGPPALIDIDAAILISWCNHHHKRTCPPPGYPVTVTVTETKNHTITVPTTTTETTVTTLPASTTTLPGSTIVTTTTTTAPGETITLTLPGSYTTDTVTSTVLTAVSLCPSRTLNPTFTPVAPVPTNYLWGCPPGKLCIPNRSEADGDCNFEVGLPSPEFFCNPDECHPSPPREPYQDWDPTNSTDRKFFASPHYYNLNPRIFGLDYDIFVFRNSTPEEPYPTAYPTQYPTQSPPQSPTQYPTQYPTKYPTQYPTEYPTKYPSKYPSKYPTLRERQISDKLPSQCYLKCNAAGLEGEDSGLDKSILCVENSLFKVYLAACHRCIALYAGIGNPKDALREKTPNFVSILDLCEAPPGETSPPPGQ</sequence>
<feature type="chain" id="PRO_5013106721" evidence="2">
    <location>
        <begin position="21"/>
        <end position="406"/>
    </location>
</feature>
<feature type="non-terminal residue" evidence="3">
    <location>
        <position position="406"/>
    </location>
</feature>
<dbReference type="EMBL" id="PDND01000138">
    <property type="protein sequence ID" value="PGH31185.1"/>
    <property type="molecule type" value="Genomic_DNA"/>
</dbReference>
<organism evidence="3 4">
    <name type="scientific">[Emmonsia] crescens</name>
    <dbReference type="NCBI Taxonomy" id="73230"/>
    <lineage>
        <taxon>Eukaryota</taxon>
        <taxon>Fungi</taxon>
        <taxon>Dikarya</taxon>
        <taxon>Ascomycota</taxon>
        <taxon>Pezizomycotina</taxon>
        <taxon>Eurotiomycetes</taxon>
        <taxon>Eurotiomycetidae</taxon>
        <taxon>Onygenales</taxon>
        <taxon>Ajellomycetaceae</taxon>
        <taxon>Emergomyces</taxon>
    </lineage>
</organism>
<protein>
    <submittedName>
        <fullName evidence="3">Uncharacterized protein</fullName>
    </submittedName>
</protein>
<gene>
    <name evidence="3" type="ORF">GX50_06064</name>
</gene>
<evidence type="ECO:0000313" key="4">
    <source>
        <dbReference type="Proteomes" id="UP000226031"/>
    </source>
</evidence>